<dbReference type="SUPFAM" id="SSF51569">
    <property type="entry name" value="Aldolase"/>
    <property type="match status" value="1"/>
</dbReference>
<comment type="similarity">
    <text evidence="1 6">Belongs to the DeoC/FbaB aldolase family. DeoC type 1 subfamily.</text>
</comment>
<evidence type="ECO:0000256" key="4">
    <source>
        <dbReference type="ARBA" id="ARBA00023270"/>
    </source>
</evidence>
<comment type="pathway">
    <text evidence="6">Carbohydrate degradation; 2-deoxy-D-ribose 1-phosphate degradation; D-glyceraldehyde 3-phosphate and acetaldehyde from 2-deoxy-alpha-D-ribose 1-phosphate: step 2/2.</text>
</comment>
<dbReference type="GO" id="GO:0004139">
    <property type="term" value="F:deoxyribose-phosphate aldolase activity"/>
    <property type="evidence" value="ECO:0007669"/>
    <property type="project" value="UniProtKB-EC"/>
</dbReference>
<dbReference type="PIRSF" id="PIRSF001357">
    <property type="entry name" value="DeoC"/>
    <property type="match status" value="1"/>
</dbReference>
<dbReference type="SMART" id="SM01133">
    <property type="entry name" value="DeoC"/>
    <property type="match status" value="1"/>
</dbReference>
<comment type="subcellular location">
    <subcellularLocation>
        <location evidence="6">Cytoplasm</location>
    </subcellularLocation>
</comment>
<dbReference type="Gene3D" id="3.20.20.70">
    <property type="entry name" value="Aldolase class I"/>
    <property type="match status" value="1"/>
</dbReference>
<keyword evidence="8" id="KW-1185">Reference proteome</keyword>
<evidence type="ECO:0000256" key="6">
    <source>
        <dbReference type="HAMAP-Rule" id="MF_00114"/>
    </source>
</evidence>
<reference evidence="7 8" key="1">
    <citation type="submission" date="2022-07" db="EMBL/GenBank/DDBJ databases">
        <title>Genome sequence of Terrisporobacter mayombei DSM6539.</title>
        <authorList>
            <person name="Boeer T."/>
            <person name="Bengelsdorf F.R."/>
            <person name="Daniel R."/>
            <person name="Poehlein A."/>
        </authorList>
    </citation>
    <scope>NUCLEOTIDE SEQUENCE [LARGE SCALE GENOMIC DNA]</scope>
    <source>
        <strain evidence="7 8">DSM 6539</strain>
    </source>
</reference>
<sequence>MKQNIANMIDHTVLKAFSSKEDVIKVCKEAKEHGFFSVCINPTHIELAKKELEGSKVKVCTVIGFPLGANTSEVKAFETKDAIAKGAHEVDMVINIGALKDKNYDLVYKDIKAVVDSANKEALVKVIIETCYLTDDEKKIACELSVKAGADYVKTSTGFGTGGSTPEDIKLMRDVVGPNIGVKASGGVRTTEDAIKVIDAGASRIGASASISIATGEKTDTIGY</sequence>
<dbReference type="CDD" id="cd00959">
    <property type="entry name" value="DeoC"/>
    <property type="match status" value="1"/>
</dbReference>
<evidence type="ECO:0000313" key="8">
    <source>
        <dbReference type="Proteomes" id="UP001235030"/>
    </source>
</evidence>
<feature type="active site" description="Schiff-base intermediate with acetaldehyde" evidence="6">
    <location>
        <position position="154"/>
    </location>
</feature>
<comment type="function">
    <text evidence="6">Catalyzes a reversible aldol reaction between acetaldehyde and D-glyceraldehyde 3-phosphate to generate 2-deoxy-D-ribose 5-phosphate.</text>
</comment>
<dbReference type="Proteomes" id="UP001235030">
    <property type="component" value="Chromosome"/>
</dbReference>
<dbReference type="EC" id="4.1.2.4" evidence="6"/>
<accession>A0ABY9Q6A1</accession>
<dbReference type="InterPro" id="IPR002915">
    <property type="entry name" value="DeoC/FbaB/LacD_aldolase"/>
</dbReference>
<dbReference type="PANTHER" id="PTHR10889:SF1">
    <property type="entry name" value="DEOXYRIBOSE-PHOSPHATE ALDOLASE"/>
    <property type="match status" value="1"/>
</dbReference>
<keyword evidence="2 6" id="KW-0963">Cytoplasm</keyword>
<evidence type="ECO:0000256" key="3">
    <source>
        <dbReference type="ARBA" id="ARBA00023239"/>
    </source>
</evidence>
<keyword evidence="3 6" id="KW-0456">Lyase</keyword>
<dbReference type="HAMAP" id="MF_00114">
    <property type="entry name" value="DeoC_type1"/>
    <property type="match status" value="1"/>
</dbReference>
<dbReference type="InterPro" id="IPR028581">
    <property type="entry name" value="DeoC_typeI"/>
</dbReference>
<evidence type="ECO:0000256" key="2">
    <source>
        <dbReference type="ARBA" id="ARBA00022490"/>
    </source>
</evidence>
<dbReference type="EMBL" id="CP101637">
    <property type="protein sequence ID" value="WMT83525.1"/>
    <property type="molecule type" value="Genomic_DNA"/>
</dbReference>
<organism evidence="7 8">
    <name type="scientific">Terrisporobacter mayombei</name>
    <dbReference type="NCBI Taxonomy" id="1541"/>
    <lineage>
        <taxon>Bacteria</taxon>
        <taxon>Bacillati</taxon>
        <taxon>Bacillota</taxon>
        <taxon>Clostridia</taxon>
        <taxon>Peptostreptococcales</taxon>
        <taxon>Peptostreptococcaceae</taxon>
        <taxon>Terrisporobacter</taxon>
    </lineage>
</organism>
<keyword evidence="4 6" id="KW-0704">Schiff base</keyword>
<dbReference type="RefSeq" id="WP_265589500.1">
    <property type="nucleotide sequence ID" value="NZ_CP101637.1"/>
</dbReference>
<dbReference type="Pfam" id="PF01791">
    <property type="entry name" value="DeoC"/>
    <property type="match status" value="1"/>
</dbReference>
<feature type="active site" description="Proton donor/acceptor" evidence="6">
    <location>
        <position position="91"/>
    </location>
</feature>
<comment type="catalytic activity">
    <reaction evidence="5 6">
        <text>2-deoxy-D-ribose 5-phosphate = D-glyceraldehyde 3-phosphate + acetaldehyde</text>
        <dbReference type="Rhea" id="RHEA:12821"/>
        <dbReference type="ChEBI" id="CHEBI:15343"/>
        <dbReference type="ChEBI" id="CHEBI:59776"/>
        <dbReference type="ChEBI" id="CHEBI:62877"/>
        <dbReference type="EC" id="4.1.2.4"/>
    </reaction>
</comment>
<dbReference type="InterPro" id="IPR011343">
    <property type="entry name" value="DeoC"/>
</dbReference>
<dbReference type="InterPro" id="IPR013785">
    <property type="entry name" value="Aldolase_TIM"/>
</dbReference>
<name>A0ABY9Q6A1_9FIRM</name>
<protein>
    <recommendedName>
        <fullName evidence="6">Deoxyribose-phosphate aldolase</fullName>
        <shortName evidence="6">DERA</shortName>
        <ecNumber evidence="6">4.1.2.4</ecNumber>
    </recommendedName>
    <alternativeName>
        <fullName evidence="6">2-deoxy-D-ribose 5-phosphate aldolase</fullName>
    </alternativeName>
    <alternativeName>
        <fullName evidence="6">Phosphodeoxyriboaldolase</fullName>
        <shortName evidence="6">Deoxyriboaldolase</shortName>
    </alternativeName>
</protein>
<evidence type="ECO:0000313" key="7">
    <source>
        <dbReference type="EMBL" id="WMT83525.1"/>
    </source>
</evidence>
<dbReference type="NCBIfam" id="TIGR00126">
    <property type="entry name" value="deoC"/>
    <property type="match status" value="1"/>
</dbReference>
<feature type="active site" description="Proton donor/acceptor" evidence="6">
    <location>
        <position position="183"/>
    </location>
</feature>
<evidence type="ECO:0000256" key="5">
    <source>
        <dbReference type="ARBA" id="ARBA00048791"/>
    </source>
</evidence>
<dbReference type="PANTHER" id="PTHR10889">
    <property type="entry name" value="DEOXYRIBOSE-PHOSPHATE ALDOLASE"/>
    <property type="match status" value="1"/>
</dbReference>
<gene>
    <name evidence="7" type="primary">deoC_2</name>
    <name evidence="6" type="synonym">deoC</name>
    <name evidence="7" type="ORF">TEMA_40430</name>
</gene>
<evidence type="ECO:0000256" key="1">
    <source>
        <dbReference type="ARBA" id="ARBA00010936"/>
    </source>
</evidence>
<proteinExistence type="inferred from homology"/>